<dbReference type="InterPro" id="IPR036188">
    <property type="entry name" value="FAD/NAD-bd_sf"/>
</dbReference>
<accession>A0AAE2WJY7</accession>
<reference evidence="1" key="1">
    <citation type="submission" date="2020-07" db="EMBL/GenBank/DDBJ databases">
        <title>A pangenomic view of the genus Pectobacterium provides insights into genome organization, phylogeny, and virulence.</title>
        <authorList>
            <person name="Jonkheer E."/>
            <person name="Brankovics B."/>
            <person name="Houwers I."/>
            <person name="Van Der Wolf J."/>
            <person name="Bonants P."/>
            <person name="Vreeburg R."/>
            <person name="Bollema R."/>
            <person name="De Haan J."/>
            <person name="Berke L."/>
            <person name="De Ridder D."/>
            <person name="Smit S."/>
            <person name="Van Der Lee T.A.J."/>
        </authorList>
    </citation>
    <scope>NUCLEOTIDE SEQUENCE</scope>
    <source>
        <strain evidence="1">NAK:433</strain>
    </source>
</reference>
<dbReference type="PANTHER" id="PTHR42783">
    <property type="entry name" value="GLUTAMATE SYNTHASE [NADPH] SMALL CHAIN"/>
    <property type="match status" value="1"/>
</dbReference>
<gene>
    <name evidence="1" type="ORF">H4F45_21055</name>
</gene>
<dbReference type="EMBL" id="JACGEP010000217">
    <property type="protein sequence ID" value="MBN3053876.1"/>
    <property type="molecule type" value="Genomic_DNA"/>
</dbReference>
<feature type="non-terminal residue" evidence="1">
    <location>
        <position position="81"/>
    </location>
</feature>
<organism evidence="1 2">
    <name type="scientific">Pectobacterium brasiliense</name>
    <dbReference type="NCBI Taxonomy" id="180957"/>
    <lineage>
        <taxon>Bacteria</taxon>
        <taxon>Pseudomonadati</taxon>
        <taxon>Pseudomonadota</taxon>
        <taxon>Gammaproteobacteria</taxon>
        <taxon>Enterobacterales</taxon>
        <taxon>Pectobacteriaceae</taxon>
        <taxon>Pectobacterium</taxon>
    </lineage>
</organism>
<dbReference type="Proteomes" id="UP000768524">
    <property type="component" value="Unassembled WGS sequence"/>
</dbReference>
<dbReference type="Gene3D" id="3.40.50.720">
    <property type="entry name" value="NAD(P)-binding Rossmann-like Domain"/>
    <property type="match status" value="1"/>
</dbReference>
<feature type="non-terminal residue" evidence="1">
    <location>
        <position position="1"/>
    </location>
</feature>
<proteinExistence type="predicted"/>
<evidence type="ECO:0000313" key="2">
    <source>
        <dbReference type="Proteomes" id="UP000768524"/>
    </source>
</evidence>
<dbReference type="SUPFAM" id="SSF51971">
    <property type="entry name" value="Nucleotide-binding domain"/>
    <property type="match status" value="1"/>
</dbReference>
<dbReference type="Gene3D" id="3.50.50.60">
    <property type="entry name" value="FAD/NAD(P)-binding domain"/>
    <property type="match status" value="1"/>
</dbReference>
<name>A0AAE2WJY7_9GAMM</name>
<evidence type="ECO:0000313" key="1">
    <source>
        <dbReference type="EMBL" id="MBN3053876.1"/>
    </source>
</evidence>
<dbReference type="AlphaFoldDB" id="A0AAE2WJY7"/>
<protein>
    <submittedName>
        <fullName evidence="1">Oxidoreductase FeS-binding subunit</fullName>
    </submittedName>
</protein>
<comment type="caution">
    <text evidence="1">The sequence shown here is derived from an EMBL/GenBank/DDBJ whole genome shotgun (WGS) entry which is preliminary data.</text>
</comment>
<dbReference type="PANTHER" id="PTHR42783:SF1">
    <property type="entry name" value="OXIDOREDUCTASE AEGA-RELATED"/>
    <property type="match status" value="1"/>
</dbReference>
<sequence length="81" mass="9071">IHRREGFSAMGIDFRLNTEVGNDISLAQLLEDYDTVFLGVVTYRSMKAKIDNEEAPGVFDALPFLIANTKHVMGLPDLEDE</sequence>